<name>A0A1G4X0S3_9MYCO</name>
<gene>
    <name evidence="1" type="ORF">SAMN02799620_05844</name>
</gene>
<evidence type="ECO:0000313" key="1">
    <source>
        <dbReference type="EMBL" id="SCX33106.1"/>
    </source>
</evidence>
<dbReference type="EMBL" id="FMUB01000016">
    <property type="protein sequence ID" value="SCX33106.1"/>
    <property type="molecule type" value="Genomic_DNA"/>
</dbReference>
<sequence length="40" mass="4249">MSSTATSLAAGERLEVLFDEIAELCGQRNAIDGRLVQIVA</sequence>
<feature type="non-terminal residue" evidence="1">
    <location>
        <position position="40"/>
    </location>
</feature>
<protein>
    <submittedName>
        <fullName evidence="1">Uncharacterized protein</fullName>
    </submittedName>
</protein>
<dbReference type="Proteomes" id="UP000199707">
    <property type="component" value="Unassembled WGS sequence"/>
</dbReference>
<accession>A0A1G4X0S3</accession>
<dbReference type="AlphaFoldDB" id="A0A1G4X0S3"/>
<reference evidence="2" key="1">
    <citation type="submission" date="2016-10" db="EMBL/GenBank/DDBJ databases">
        <authorList>
            <person name="Varghese N."/>
            <person name="Submissions S."/>
        </authorList>
    </citation>
    <scope>NUCLEOTIDE SEQUENCE [LARGE SCALE GENOMIC DNA]</scope>
    <source>
        <strain evidence="2">UNC267MFSha1.1M11</strain>
    </source>
</reference>
<proteinExistence type="predicted"/>
<evidence type="ECO:0000313" key="2">
    <source>
        <dbReference type="Proteomes" id="UP000199707"/>
    </source>
</evidence>
<organism evidence="1 2">
    <name type="scientific">Mycolicibacterium fluoranthenivorans</name>
    <dbReference type="NCBI Taxonomy" id="258505"/>
    <lineage>
        <taxon>Bacteria</taxon>
        <taxon>Bacillati</taxon>
        <taxon>Actinomycetota</taxon>
        <taxon>Actinomycetes</taxon>
        <taxon>Mycobacteriales</taxon>
        <taxon>Mycobacteriaceae</taxon>
        <taxon>Mycolicibacterium</taxon>
    </lineage>
</organism>